<dbReference type="Proteomes" id="UP001501509">
    <property type="component" value="Unassembled WGS sequence"/>
</dbReference>
<dbReference type="EMBL" id="BAAATD010000009">
    <property type="protein sequence ID" value="GAA2618804.1"/>
    <property type="molecule type" value="Genomic_DNA"/>
</dbReference>
<feature type="compositionally biased region" description="Basic and acidic residues" evidence="1">
    <location>
        <begin position="249"/>
        <end position="296"/>
    </location>
</feature>
<feature type="region of interest" description="Disordered" evidence="1">
    <location>
        <begin position="249"/>
        <end position="301"/>
    </location>
</feature>
<evidence type="ECO:0000313" key="3">
    <source>
        <dbReference type="Proteomes" id="UP001501509"/>
    </source>
</evidence>
<evidence type="ECO:0000256" key="1">
    <source>
        <dbReference type="SAM" id="MobiDB-lite"/>
    </source>
</evidence>
<sequence length="512" mass="56649">MATAEALAEQQRQDQAQLRAQVARDVLAVWNGMLDPAEVDASWPGLRDILARLVGDRRAESANMAAEYYLAARNAAQVGGAVAPVVADVVDGGLLRTVLDVTGPAAFKRAVAAGMTPQQARQHTGVQLAGAASRLVLDGGRATVHRTVHADDAALGYARVTDANPCPFCAMLAGRGAVYKNEGTAGRTTNQRFKGDGEFKFHDHCACIAAPVFSRDEAWLGHSKDLGDEWDRVTKGLSGANARREWRRQWNAKQRDQRADAERRRVEAEQEAAQREAERQQAERQEAERRAQDEAATRAADPLADVDVRALSDDEIAELFAQYGDELPHVADRLMAELERRDQADQAGDSFGTLDDEPTDDERRVAELVDQGWEWRDAYAEVHNLDPNELDRQERAAAVDAQRGEGETRDQAVRRLYDEWLHAQYLAAEDATRGYLLNKQGEAAGIDPISLFSGPASRARKYASEELKRWWAEDGNQRMTFAEFKADTLGRESDRRAAQRTREGGTGREYGL</sequence>
<protein>
    <recommendedName>
        <fullName evidence="4">Capsid maturation protease</fullName>
    </recommendedName>
</protein>
<organism evidence="2 3">
    <name type="scientific">Actinomadura fulvescens</name>
    <dbReference type="NCBI Taxonomy" id="46160"/>
    <lineage>
        <taxon>Bacteria</taxon>
        <taxon>Bacillati</taxon>
        <taxon>Actinomycetota</taxon>
        <taxon>Actinomycetes</taxon>
        <taxon>Streptosporangiales</taxon>
        <taxon>Thermomonosporaceae</taxon>
        <taxon>Actinomadura</taxon>
    </lineage>
</organism>
<name>A0ABN3Q7H4_9ACTN</name>
<evidence type="ECO:0008006" key="4">
    <source>
        <dbReference type="Google" id="ProtNLM"/>
    </source>
</evidence>
<dbReference type="InterPro" id="IPR057369">
    <property type="entry name" value="VG15"/>
</dbReference>
<comment type="caution">
    <text evidence="2">The sequence shown here is derived from an EMBL/GenBank/DDBJ whole genome shotgun (WGS) entry which is preliminary data.</text>
</comment>
<keyword evidence="3" id="KW-1185">Reference proteome</keyword>
<dbReference type="Pfam" id="PF25310">
    <property type="entry name" value="VG15"/>
    <property type="match status" value="1"/>
</dbReference>
<gene>
    <name evidence="2" type="ORF">GCM10010411_62950</name>
</gene>
<evidence type="ECO:0000313" key="2">
    <source>
        <dbReference type="EMBL" id="GAA2618804.1"/>
    </source>
</evidence>
<dbReference type="RefSeq" id="WP_344546108.1">
    <property type="nucleotide sequence ID" value="NZ_BAAATD010000009.1"/>
</dbReference>
<proteinExistence type="predicted"/>
<accession>A0ABN3Q7H4</accession>
<feature type="region of interest" description="Disordered" evidence="1">
    <location>
        <begin position="483"/>
        <end position="512"/>
    </location>
</feature>
<feature type="compositionally biased region" description="Basic and acidic residues" evidence="1">
    <location>
        <begin position="484"/>
        <end position="512"/>
    </location>
</feature>
<reference evidence="2 3" key="1">
    <citation type="journal article" date="2019" name="Int. J. Syst. Evol. Microbiol.">
        <title>The Global Catalogue of Microorganisms (GCM) 10K type strain sequencing project: providing services to taxonomists for standard genome sequencing and annotation.</title>
        <authorList>
            <consortium name="The Broad Institute Genomics Platform"/>
            <consortium name="The Broad Institute Genome Sequencing Center for Infectious Disease"/>
            <person name="Wu L."/>
            <person name="Ma J."/>
        </authorList>
    </citation>
    <scope>NUCLEOTIDE SEQUENCE [LARGE SCALE GENOMIC DNA]</scope>
    <source>
        <strain evidence="2 3">JCM 6833</strain>
    </source>
</reference>